<protein>
    <submittedName>
        <fullName evidence="3">Uncharacterized protein</fullName>
    </submittedName>
</protein>
<organism evidence="3 4">
    <name type="scientific">Candidatus Nitrospira inopinata</name>
    <dbReference type="NCBI Taxonomy" id="1715989"/>
    <lineage>
        <taxon>Bacteria</taxon>
        <taxon>Pseudomonadati</taxon>
        <taxon>Nitrospirota</taxon>
        <taxon>Nitrospiria</taxon>
        <taxon>Nitrospirales</taxon>
        <taxon>Nitrospiraceae</taxon>
        <taxon>Nitrospira</taxon>
    </lineage>
</organism>
<evidence type="ECO:0000313" key="3">
    <source>
        <dbReference type="EMBL" id="CUQ67509.1"/>
    </source>
</evidence>
<keyword evidence="4" id="KW-1185">Reference proteome</keyword>
<evidence type="ECO:0000256" key="2">
    <source>
        <dbReference type="SAM" id="SignalP"/>
    </source>
</evidence>
<accession>A0A0S4KTY1</accession>
<proteinExistence type="predicted"/>
<feature type="chain" id="PRO_5006623596" evidence="2">
    <location>
        <begin position="24"/>
        <end position="133"/>
    </location>
</feature>
<feature type="signal peptide" evidence="2">
    <location>
        <begin position="1"/>
        <end position="23"/>
    </location>
</feature>
<dbReference type="STRING" id="1715989.NITINOP_2537"/>
<evidence type="ECO:0000313" key="4">
    <source>
        <dbReference type="Proteomes" id="UP000066284"/>
    </source>
</evidence>
<dbReference type="AlphaFoldDB" id="A0A0S4KTY1"/>
<dbReference type="KEGG" id="nio:NITINOP_2537"/>
<feature type="region of interest" description="Disordered" evidence="1">
    <location>
        <begin position="113"/>
        <end position="133"/>
    </location>
</feature>
<name>A0A0S4KTY1_9BACT</name>
<sequence>MVMKTRGVLAVLFVVSLAVPVWAGEPESFDPDEPFQRAFSSNLLRSLLNKTLDQLEDYLEMSGHLAPDEATGDRRGRLRFKIYPEGKSKSRQHFEAEGWFRLTPDDTVHDFSFHFKNPDKRTKSPSPRPEDVL</sequence>
<reference evidence="4" key="1">
    <citation type="submission" date="2015-09" db="EMBL/GenBank/DDBJ databases">
        <authorList>
            <person name="Daims H."/>
        </authorList>
    </citation>
    <scope>NUCLEOTIDE SEQUENCE [LARGE SCALE GENOMIC DNA]</scope>
</reference>
<dbReference type="Proteomes" id="UP000066284">
    <property type="component" value="Chromosome 1"/>
</dbReference>
<keyword evidence="2" id="KW-0732">Signal</keyword>
<dbReference type="EMBL" id="LN885086">
    <property type="protein sequence ID" value="CUQ67509.1"/>
    <property type="molecule type" value="Genomic_DNA"/>
</dbReference>
<evidence type="ECO:0000256" key="1">
    <source>
        <dbReference type="SAM" id="MobiDB-lite"/>
    </source>
</evidence>
<gene>
    <name evidence="3" type="ORF">NITINOP_2537</name>
</gene>